<dbReference type="RefSeq" id="WP_188827069.1">
    <property type="nucleotide sequence ID" value="NZ_BMMW01000001.1"/>
</dbReference>
<reference evidence="1" key="2">
    <citation type="submission" date="2020-09" db="EMBL/GenBank/DDBJ databases">
        <authorList>
            <person name="Sun Q."/>
            <person name="Zhou Y."/>
        </authorList>
    </citation>
    <scope>NUCLEOTIDE SEQUENCE</scope>
    <source>
        <strain evidence="1">CGMCC 4.7278</strain>
    </source>
</reference>
<dbReference type="InterPro" id="IPR029033">
    <property type="entry name" value="His_PPase_superfam"/>
</dbReference>
<dbReference type="SMART" id="SM00855">
    <property type="entry name" value="PGAM"/>
    <property type="match status" value="1"/>
</dbReference>
<dbReference type="EMBL" id="BMMW01000001">
    <property type="protein sequence ID" value="GGK36508.1"/>
    <property type="molecule type" value="Genomic_DNA"/>
</dbReference>
<evidence type="ECO:0000313" key="1">
    <source>
        <dbReference type="EMBL" id="GGK36508.1"/>
    </source>
</evidence>
<keyword evidence="2" id="KW-1185">Reference proteome</keyword>
<comment type="caution">
    <text evidence="1">The sequence shown here is derived from an EMBL/GenBank/DDBJ whole genome shotgun (WGS) entry which is preliminary data.</text>
</comment>
<dbReference type="AlphaFoldDB" id="A0A917Q8Z5"/>
<reference evidence="1" key="1">
    <citation type="journal article" date="2014" name="Int. J. Syst. Evol. Microbiol.">
        <title>Complete genome sequence of Corynebacterium casei LMG S-19264T (=DSM 44701T), isolated from a smear-ripened cheese.</title>
        <authorList>
            <consortium name="US DOE Joint Genome Institute (JGI-PGF)"/>
            <person name="Walter F."/>
            <person name="Albersmeier A."/>
            <person name="Kalinowski J."/>
            <person name="Ruckert C."/>
        </authorList>
    </citation>
    <scope>NUCLEOTIDE SEQUENCE</scope>
    <source>
        <strain evidence="1">CGMCC 4.7278</strain>
    </source>
</reference>
<dbReference type="InterPro" id="IPR013078">
    <property type="entry name" value="His_Pase_superF_clade-1"/>
</dbReference>
<proteinExistence type="predicted"/>
<dbReference type="PANTHER" id="PTHR48100:SF1">
    <property type="entry name" value="HISTIDINE PHOSPHATASE FAMILY PROTEIN-RELATED"/>
    <property type="match status" value="1"/>
</dbReference>
<dbReference type="GO" id="GO:0016791">
    <property type="term" value="F:phosphatase activity"/>
    <property type="evidence" value="ECO:0007669"/>
    <property type="project" value="TreeGrafter"/>
</dbReference>
<name>A0A917Q8Z5_9NOCA</name>
<evidence type="ECO:0000313" key="2">
    <source>
        <dbReference type="Proteomes" id="UP000612956"/>
    </source>
</evidence>
<protein>
    <submittedName>
        <fullName evidence="1">Phosphoglycerate mutase</fullName>
    </submittedName>
</protein>
<dbReference type="Pfam" id="PF00300">
    <property type="entry name" value="His_Phos_1"/>
    <property type="match status" value="1"/>
</dbReference>
<dbReference type="CDD" id="cd07067">
    <property type="entry name" value="HP_PGM_like"/>
    <property type="match status" value="1"/>
</dbReference>
<dbReference type="SUPFAM" id="SSF53254">
    <property type="entry name" value="Phosphoglycerate mutase-like"/>
    <property type="match status" value="1"/>
</dbReference>
<accession>A0A917Q8Z5</accession>
<dbReference type="GO" id="GO:0005737">
    <property type="term" value="C:cytoplasm"/>
    <property type="evidence" value="ECO:0007669"/>
    <property type="project" value="TreeGrafter"/>
</dbReference>
<dbReference type="PANTHER" id="PTHR48100">
    <property type="entry name" value="BROAD-SPECIFICITY PHOSPHATASE YOR283W-RELATED"/>
    <property type="match status" value="1"/>
</dbReference>
<organism evidence="1 2">
    <name type="scientific">Nocardia camponoti</name>
    <dbReference type="NCBI Taxonomy" id="1616106"/>
    <lineage>
        <taxon>Bacteria</taxon>
        <taxon>Bacillati</taxon>
        <taxon>Actinomycetota</taxon>
        <taxon>Actinomycetes</taxon>
        <taxon>Mycobacteriales</taxon>
        <taxon>Nocardiaceae</taxon>
        <taxon>Nocardia</taxon>
    </lineage>
</organism>
<gene>
    <name evidence="1" type="primary">gpm</name>
    <name evidence="1" type="ORF">GCM10011591_05170</name>
</gene>
<dbReference type="Proteomes" id="UP000612956">
    <property type="component" value="Unassembled WGS sequence"/>
</dbReference>
<dbReference type="InterPro" id="IPR050275">
    <property type="entry name" value="PGM_Phosphatase"/>
</dbReference>
<sequence length="256" mass="28554">MGFEQRGRGWVSVPQGLTIPHTIGGLWAVRHGQSEANVWFADPTTNIRHMRTTDADVELTDVGRWEARKLGQWLAGLGSVQRPDLVVCSPYLRTRLTWALMAATATERNRHLRPIRTVVDERIRDREMGIFDLFPQPAIRRASPSEAARRERLGDWWYRPPGGESIADVAMRVRSFLTELDAVAPGEQVLLVTHDAVLSALRYVIDGFGATPDLVSVPTASVSQWRREGNRLALRVWGSADHLAEGKDADFVEAAG</sequence>
<dbReference type="Gene3D" id="3.40.50.1240">
    <property type="entry name" value="Phosphoglycerate mutase-like"/>
    <property type="match status" value="1"/>
</dbReference>